<dbReference type="GO" id="GO:0008270">
    <property type="term" value="F:zinc ion binding"/>
    <property type="evidence" value="ECO:0007669"/>
    <property type="project" value="UniProtKB-KW"/>
</dbReference>
<dbReference type="Gene3D" id="3.30.160.60">
    <property type="entry name" value="Classic Zinc Finger"/>
    <property type="match status" value="1"/>
</dbReference>
<evidence type="ECO:0000313" key="3">
    <source>
        <dbReference type="EMBL" id="VDI36279.1"/>
    </source>
</evidence>
<dbReference type="SUPFAM" id="SSF101898">
    <property type="entry name" value="NHL repeat"/>
    <property type="match status" value="1"/>
</dbReference>
<evidence type="ECO:0000259" key="2">
    <source>
        <dbReference type="PROSITE" id="PS50119"/>
    </source>
</evidence>
<dbReference type="Gene3D" id="2.120.10.30">
    <property type="entry name" value="TolB, C-terminal domain"/>
    <property type="match status" value="1"/>
</dbReference>
<dbReference type="AlphaFoldDB" id="A0A8B6EMH3"/>
<keyword evidence="1" id="KW-0862">Zinc</keyword>
<dbReference type="PANTHER" id="PTHR25462:SF296">
    <property type="entry name" value="MEIOTIC P26, ISOFORM F"/>
    <property type="match status" value="1"/>
</dbReference>
<feature type="domain" description="B box-type" evidence="2">
    <location>
        <begin position="1"/>
        <end position="51"/>
    </location>
</feature>
<dbReference type="PROSITE" id="PS50119">
    <property type="entry name" value="ZF_BBOX"/>
    <property type="match status" value="2"/>
</dbReference>
<protein>
    <recommendedName>
        <fullName evidence="2">B box-type domain-containing protein</fullName>
    </recommendedName>
</protein>
<dbReference type="CDD" id="cd19757">
    <property type="entry name" value="Bbox1"/>
    <property type="match status" value="1"/>
</dbReference>
<dbReference type="EMBL" id="UYJE01005316">
    <property type="protein sequence ID" value="VDI36279.1"/>
    <property type="molecule type" value="Genomic_DNA"/>
</dbReference>
<keyword evidence="1" id="KW-0479">Metal-binding</keyword>
<dbReference type="InterPro" id="IPR011042">
    <property type="entry name" value="6-blade_b-propeller_TolB-like"/>
</dbReference>
<name>A0A8B6EMH3_MYTGA</name>
<dbReference type="OrthoDB" id="6044819at2759"/>
<dbReference type="Proteomes" id="UP000596742">
    <property type="component" value="Unassembled WGS sequence"/>
</dbReference>
<keyword evidence="4" id="KW-1185">Reference proteome</keyword>
<feature type="domain" description="B box-type" evidence="2">
    <location>
        <begin position="59"/>
        <end position="101"/>
    </location>
</feature>
<comment type="caution">
    <text evidence="3">The sequence shown here is derived from an EMBL/GenBank/DDBJ whole genome shotgun (WGS) entry which is preliminary data.</text>
</comment>
<gene>
    <name evidence="3" type="ORF">MGAL_10B011652</name>
</gene>
<accession>A0A8B6EMH3</accession>
<keyword evidence="1" id="KW-0863">Zinc-finger</keyword>
<reference evidence="3" key="1">
    <citation type="submission" date="2018-11" db="EMBL/GenBank/DDBJ databases">
        <authorList>
            <person name="Alioto T."/>
            <person name="Alioto T."/>
        </authorList>
    </citation>
    <scope>NUCLEOTIDE SEQUENCE</scope>
</reference>
<dbReference type="InterPro" id="IPR047153">
    <property type="entry name" value="TRIM45/56/19-like"/>
</dbReference>
<dbReference type="InterPro" id="IPR000315">
    <property type="entry name" value="Znf_B-box"/>
</dbReference>
<organism evidence="3 4">
    <name type="scientific">Mytilus galloprovincialis</name>
    <name type="common">Mediterranean mussel</name>
    <dbReference type="NCBI Taxonomy" id="29158"/>
    <lineage>
        <taxon>Eukaryota</taxon>
        <taxon>Metazoa</taxon>
        <taxon>Spiralia</taxon>
        <taxon>Lophotrochozoa</taxon>
        <taxon>Mollusca</taxon>
        <taxon>Bivalvia</taxon>
        <taxon>Autobranchia</taxon>
        <taxon>Pteriomorphia</taxon>
        <taxon>Mytilida</taxon>
        <taxon>Mytiloidea</taxon>
        <taxon>Mytilidae</taxon>
        <taxon>Mytilinae</taxon>
        <taxon>Mytilus</taxon>
    </lineage>
</organism>
<dbReference type="PANTHER" id="PTHR25462">
    <property type="entry name" value="BONUS, ISOFORM C-RELATED"/>
    <property type="match status" value="1"/>
</dbReference>
<proteinExistence type="predicted"/>
<evidence type="ECO:0000313" key="4">
    <source>
        <dbReference type="Proteomes" id="UP000596742"/>
    </source>
</evidence>
<evidence type="ECO:0000256" key="1">
    <source>
        <dbReference type="PROSITE-ProRule" id="PRU00024"/>
    </source>
</evidence>
<sequence>MAAKYCEPCSARDMTRTAFKWCTECEEALCSKCTEAHKVQKMSRSHHLVEVDKIPKQINLSYFCSKHQHLPFDYFCVDHDVICCKECLPKNHLACKNVTPIAIASKGSKQSQSFLDSKEQWQFIIDALEKLRHNCLENNNRVEQEEMNIRKQIASTKHSIIIHLESLEKSLLNHLNEIKENIVTKLKRHEKDISDLVTTTNIQKESSEFVRDHGSEKQAFVLNHSSKPVFDEIENKVKQLTDSFAESSLTYVESISKEKLKHLGSIELTETPCSLPFVKYKRRQSKVAVDQRRQINSVTHLNDIDLKGKSLSEVTGITISDNNTLIFCDVNTNTVYFCDESGTFQSAISTPNSPWDIAAIPGTTTAVMSCRNAKYIQFIDIKLRLCSNQVKVKQCAGGIAASNDNIFVAVNWNIQVLDLHGNVKKSISLKHEQKMDSYICVCSNGNICYSCGEKIYCIKPDGSSVFFYDSSYLRSPRNMIADYDGNIYVLDKGSHNIHKLTSTGKLVNILLHERVSDPISFCFSKDLSKIYIANRFGRKMSVFKTK</sequence>